<dbReference type="EMBL" id="BMQL01000021">
    <property type="protein sequence ID" value="GGR17734.1"/>
    <property type="molecule type" value="Genomic_DNA"/>
</dbReference>
<evidence type="ECO:0000313" key="1">
    <source>
        <dbReference type="EMBL" id="GGR17734.1"/>
    </source>
</evidence>
<gene>
    <name evidence="1" type="ORF">GCM10008957_33070</name>
</gene>
<comment type="caution">
    <text evidence="1">The sequence shown here is derived from an EMBL/GenBank/DDBJ whole genome shotgun (WGS) entry which is preliminary data.</text>
</comment>
<sequence length="119" mass="12833">MIHGLTSPLIWDALEHTGNSDTNARMRLIIQLLNVFPPLAGVAWLPTENSSVQSDATSCGIAAPSGLCASRKTPGWTASELWSMECTFSSLKSSGFDLERTGMFDPEGLERLFGFVVLA</sequence>
<protein>
    <submittedName>
        <fullName evidence="1">Uncharacterized protein</fullName>
    </submittedName>
</protein>
<proteinExistence type="predicted"/>
<keyword evidence="2" id="KW-1185">Reference proteome</keyword>
<reference evidence="1" key="1">
    <citation type="journal article" date="2014" name="Int. J. Syst. Evol. Microbiol.">
        <title>Complete genome sequence of Corynebacterium casei LMG S-19264T (=DSM 44701T), isolated from a smear-ripened cheese.</title>
        <authorList>
            <consortium name="US DOE Joint Genome Institute (JGI-PGF)"/>
            <person name="Walter F."/>
            <person name="Albersmeier A."/>
            <person name="Kalinowski J."/>
            <person name="Ruckert C."/>
        </authorList>
    </citation>
    <scope>NUCLEOTIDE SEQUENCE</scope>
    <source>
        <strain evidence="1">JCM 31311</strain>
    </source>
</reference>
<organism evidence="1 2">
    <name type="scientific">Deinococcus ruber</name>
    <dbReference type="NCBI Taxonomy" id="1848197"/>
    <lineage>
        <taxon>Bacteria</taxon>
        <taxon>Thermotogati</taxon>
        <taxon>Deinococcota</taxon>
        <taxon>Deinococci</taxon>
        <taxon>Deinococcales</taxon>
        <taxon>Deinococcaceae</taxon>
        <taxon>Deinococcus</taxon>
    </lineage>
</organism>
<evidence type="ECO:0000313" key="2">
    <source>
        <dbReference type="Proteomes" id="UP000603865"/>
    </source>
</evidence>
<name>A0A918CDP0_9DEIO</name>
<accession>A0A918CDP0</accession>
<dbReference type="AlphaFoldDB" id="A0A918CDP0"/>
<reference evidence="1" key="2">
    <citation type="submission" date="2020-09" db="EMBL/GenBank/DDBJ databases">
        <authorList>
            <person name="Sun Q."/>
            <person name="Ohkuma M."/>
        </authorList>
    </citation>
    <scope>NUCLEOTIDE SEQUENCE</scope>
    <source>
        <strain evidence="1">JCM 31311</strain>
    </source>
</reference>
<dbReference type="Proteomes" id="UP000603865">
    <property type="component" value="Unassembled WGS sequence"/>
</dbReference>